<dbReference type="SUPFAM" id="SSF55608">
    <property type="entry name" value="Homing endonucleases"/>
    <property type="match status" value="2"/>
</dbReference>
<name>U5U5N9_9CHLO</name>
<geneLocation type="mitochondrion" evidence="2"/>
<gene>
    <name evidence="2" type="primary">orf254</name>
    <name evidence="2" type="ORF">CH29B_m025</name>
</gene>
<feature type="domain" description="Homing endonuclease LAGLIDADG" evidence="1">
    <location>
        <begin position="29"/>
        <end position="113"/>
    </location>
</feature>
<organism evidence="2">
    <name type="scientific">Chlorella sp. ArM0029B</name>
    <dbReference type="NCBI Taxonomy" id="1415603"/>
    <lineage>
        <taxon>Eukaryota</taxon>
        <taxon>Viridiplantae</taxon>
        <taxon>Chlorophyta</taxon>
        <taxon>core chlorophytes</taxon>
        <taxon>Trebouxiophyceae</taxon>
        <taxon>Chlorellales</taxon>
        <taxon>Chlorellaceae</taxon>
        <taxon>Chlorella clade</taxon>
        <taxon>Chlorella</taxon>
    </lineage>
</organism>
<dbReference type="InterPro" id="IPR027434">
    <property type="entry name" value="Homing_endonucl"/>
</dbReference>
<proteinExistence type="predicted"/>
<accession>U5U5N9</accession>
<dbReference type="GO" id="GO:0004519">
    <property type="term" value="F:endonuclease activity"/>
    <property type="evidence" value="ECO:0007669"/>
    <property type="project" value="UniProtKB-KW"/>
</dbReference>
<reference evidence="2" key="1">
    <citation type="journal article" date="2014" name="BMC Genomics">
        <title>Plastid and mitochondrion genomic sequences from Arctic Chlorella sp. ArM0029B.</title>
        <authorList>
            <person name="Jeong H."/>
            <person name="Lim J.M."/>
            <person name="Park J."/>
            <person name="Sim Y.M."/>
            <person name="Choi H.G."/>
            <person name="Lee J."/>
            <person name="Jeong W.J."/>
        </authorList>
    </citation>
    <scope>NUCLEOTIDE SEQUENCE</scope>
    <source>
        <strain evidence="2">ArM0029B</strain>
    </source>
</reference>
<dbReference type="PANTHER" id="PTHR37520">
    <property type="entry name" value="INTRON-ENCODED DNA ENDONUCLEASE AI2A-RELATED"/>
    <property type="match status" value="1"/>
</dbReference>
<keyword evidence="2" id="KW-0496">Mitochondrion</keyword>
<dbReference type="Pfam" id="PF00961">
    <property type="entry name" value="LAGLIDADG_1"/>
    <property type="match status" value="2"/>
</dbReference>
<dbReference type="EMBL" id="KF554428">
    <property type="protein sequence ID" value="AGZ19400.1"/>
    <property type="molecule type" value="Genomic_DNA"/>
</dbReference>
<evidence type="ECO:0000313" key="2">
    <source>
        <dbReference type="EMBL" id="AGZ19400.1"/>
    </source>
</evidence>
<evidence type="ECO:0000259" key="1">
    <source>
        <dbReference type="Pfam" id="PF00961"/>
    </source>
</evidence>
<dbReference type="AlphaFoldDB" id="U5U5N9"/>
<sequence length="254" mass="29633">MNKKKIMNSKRGSSETLRNETCLNYHWFAGLLDADGGFYVSRDRYVSCEITMHEKEIQTLHWIKQHLGGSVTPRTKKKAVRWRLHKREPLELLLKNLDGLLQTERLSLQYKKACRASHMVPKTRDPMSLNNAWLSGFFSGDGCFSINRSAGFQPSASISQKEKQVLDRIAQLAGGKVYPDVSWNGWVWWMDIRTHREILDYFQMFSLQNPLKQARLKSLIRFLGYLDRGLHKDPGSQARLHHFVRLFQKIEEQV</sequence>
<keyword evidence="2" id="KW-0540">Nuclease</keyword>
<dbReference type="PANTHER" id="PTHR37520:SF1">
    <property type="entry name" value="INTRON-ENCODED DNA ENDONUCLEASE AI2A-RELATED"/>
    <property type="match status" value="1"/>
</dbReference>
<protein>
    <submittedName>
        <fullName evidence="2">LAGLIDADG endonuclease</fullName>
    </submittedName>
</protein>
<keyword evidence="2" id="KW-0378">Hydrolase</keyword>
<dbReference type="Gene3D" id="3.10.28.10">
    <property type="entry name" value="Homing endonucleases"/>
    <property type="match status" value="2"/>
</dbReference>
<keyword evidence="2" id="KW-0255">Endonuclease</keyword>
<dbReference type="InterPro" id="IPR004860">
    <property type="entry name" value="LAGLIDADG_dom"/>
</dbReference>
<feature type="domain" description="Homing endonuclease LAGLIDADG" evidence="1">
    <location>
        <begin position="134"/>
        <end position="207"/>
    </location>
</feature>